<name>A0A1J4MFH3_9CRYT</name>
<dbReference type="Gene3D" id="1.20.5.2050">
    <property type="match status" value="1"/>
</dbReference>
<dbReference type="VEuPathDB" id="CryptoDB:cubi_02241"/>
<dbReference type="RefSeq" id="XP_028874374.1">
    <property type="nucleotide sequence ID" value="XM_029019253.1"/>
</dbReference>
<feature type="compositionally biased region" description="Polar residues" evidence="1">
    <location>
        <begin position="122"/>
        <end position="142"/>
    </location>
</feature>
<gene>
    <name evidence="2" type="ORF">cubi_02241</name>
</gene>
<dbReference type="EMBL" id="LRBP01000017">
    <property type="protein sequence ID" value="OII73010.1"/>
    <property type="molecule type" value="Genomic_DNA"/>
</dbReference>
<evidence type="ECO:0000256" key="1">
    <source>
        <dbReference type="SAM" id="MobiDB-lite"/>
    </source>
</evidence>
<feature type="compositionally biased region" description="Polar residues" evidence="1">
    <location>
        <begin position="178"/>
        <end position="189"/>
    </location>
</feature>
<sequence>MQHIYNGYLSNYLCGASTSSNSILPSFSASSRTANTSSSLNISLSNDLNPYLQQTLNKLPVALNSNIPYFQHSMIAFANRIPYQTIPEAQTNNSNPTESSDSIGSDFRLDQNKSNDEEFNCSGPNGSLPEEQSNPTDSTELPSSGTSTIFSSMSDAYSASQTNPSPIRTADEKHTTGVVKTTVSDSSVQKPLHTKKEKAIKAIKHKLGSSNHGGGGVSGSCVSGGVSAQDLDKAMSLTNNGFRNMSLKGIYYDRRNHGWQVRIRKRQTEISRYFSAKRYGVEKSYEMALRFYQVNIIGNLGNELKSAKSSETSHTLDGNSDIQAPTVLSKDDQQGFHEQQTSGQKNFESNIANNSFFATNGGNTVENSNSQTNSIRSNSIDGSFKSLNTDSTSLNGNLNCFFPYSAQGDLEVNNQLLSHYITNNILNNILVNQIIANNLFANTMINVRNAVNLHGTGHPIHCFSKIIAPQTSAQQYGSSLTTCVNSPNIVPSTPIVNPSIGTVSYDSQLMLKDIISNALSDSETLWKGVYYDNRNNGWTFCLDGYPEKFFGSIEFGEVESLVLAFTCKINALKLNCDVSQIRSIVSNNMTDLQKIMGISNEASQNSPLSDDESHIDKEDHNKKAVKSFKDLTLHEKMDNCSLNELTEFISISQQIKQVINNSILKSGHQTLTSINFSGGIPMGHSASLDILKQNFNVRQPILSNFSDNSIFFQNVNNNQSLLHGQCLLNNQNQFGM</sequence>
<feature type="compositionally biased region" description="Polar residues" evidence="1">
    <location>
        <begin position="155"/>
        <end position="166"/>
    </location>
</feature>
<protein>
    <submittedName>
        <fullName evidence="2">Uncharacterized protein</fullName>
    </submittedName>
</protein>
<dbReference type="Proteomes" id="UP000186176">
    <property type="component" value="Unassembled WGS sequence"/>
</dbReference>
<dbReference type="OrthoDB" id="341656at2759"/>
<accession>A0A1J4MFH3</accession>
<keyword evidence="3" id="KW-1185">Reference proteome</keyword>
<evidence type="ECO:0000313" key="3">
    <source>
        <dbReference type="Proteomes" id="UP000186176"/>
    </source>
</evidence>
<dbReference type="AlphaFoldDB" id="A0A1J4MFH3"/>
<feature type="compositionally biased region" description="Low complexity" evidence="1">
    <location>
        <begin position="143"/>
        <end position="154"/>
    </location>
</feature>
<organism evidence="2 3">
    <name type="scientific">Cryptosporidium ubiquitum</name>
    <dbReference type="NCBI Taxonomy" id="857276"/>
    <lineage>
        <taxon>Eukaryota</taxon>
        <taxon>Sar</taxon>
        <taxon>Alveolata</taxon>
        <taxon>Apicomplexa</taxon>
        <taxon>Conoidasida</taxon>
        <taxon>Coccidia</taxon>
        <taxon>Eucoccidiorida</taxon>
        <taxon>Eimeriorina</taxon>
        <taxon>Cryptosporidiidae</taxon>
        <taxon>Cryptosporidium</taxon>
    </lineage>
</organism>
<feature type="region of interest" description="Disordered" evidence="1">
    <location>
        <begin position="87"/>
        <end position="194"/>
    </location>
</feature>
<feature type="compositionally biased region" description="Basic and acidic residues" evidence="1">
    <location>
        <begin position="107"/>
        <end position="116"/>
    </location>
</feature>
<reference evidence="2 3" key="1">
    <citation type="submission" date="2016-10" db="EMBL/GenBank/DDBJ databases">
        <title>Reductive evolution of mitochondrial metabolism and differential evolution of invasion-related proteins in Cryptosporidium.</title>
        <authorList>
            <person name="Liu S."/>
            <person name="Roellig D.M."/>
            <person name="Guo Y."/>
            <person name="Li N."/>
            <person name="Frace M.A."/>
            <person name="Tang K."/>
            <person name="Zhang L."/>
            <person name="Feng Y."/>
            <person name="Xiao L."/>
        </authorList>
    </citation>
    <scope>NUCLEOTIDE SEQUENCE [LARGE SCALE GENOMIC DNA]</scope>
    <source>
        <strain evidence="2">39726</strain>
    </source>
</reference>
<comment type="caution">
    <text evidence="2">The sequence shown here is derived from an EMBL/GenBank/DDBJ whole genome shotgun (WGS) entry which is preliminary data.</text>
</comment>
<dbReference type="GeneID" id="39979032"/>
<evidence type="ECO:0000313" key="2">
    <source>
        <dbReference type="EMBL" id="OII73010.1"/>
    </source>
</evidence>
<feature type="compositionally biased region" description="Polar residues" evidence="1">
    <location>
        <begin position="87"/>
        <end position="103"/>
    </location>
</feature>
<proteinExistence type="predicted"/>